<dbReference type="PANTHER" id="PTHR30408">
    <property type="entry name" value="TYPE-1 RESTRICTION ENZYME ECOKI SPECIFICITY PROTEIN"/>
    <property type="match status" value="1"/>
</dbReference>
<sequence length="389" mass="42425">MAEWREISIGEMGRVVTGATPRTGDDAAWGDSIDFVTPTEMSYSSRELAPCRKLSEDGLEILRRRMVPSGSVLFACIGFSTGKVAQVSSPVVTNQQVNSLVPDPAIVDQRFAYYLLRAKSPAIRAIANGSTTPIVNKSMFQAVSVLIPGMSEQRAVSDALGALDAKIAVNERIAGTADELSRALFGEAVLKLVDGFSDQPLSSVAEFINGRAFTKGATGTGRMVVRIAEINSGPGASTVYNEIDVPERHLARPGDLLFAWSGSLTAARWFRPEAIINQHIFKCIPRDGYPIWLASQLVHRKLDEFRSIAADKATTMGHIQRRHLDEPVPVPGPKTLRALDSVISPLWERALVAERESLSLATLRDTLLPQLMSGRLRVKDAERIVEDHV</sequence>
<dbReference type="PANTHER" id="PTHR30408:SF12">
    <property type="entry name" value="TYPE I RESTRICTION ENZYME MJAVIII SPECIFICITY SUBUNIT"/>
    <property type="match status" value="1"/>
</dbReference>
<dbReference type="AlphaFoldDB" id="A0A4Q9HXT9"/>
<comment type="caution">
    <text evidence="5">The sequence shown here is derived from an EMBL/GenBank/DDBJ whole genome shotgun (WGS) entry which is preliminary data.</text>
</comment>
<organism evidence="5 6">
    <name type="scientific">Streptomyces kasugaensis</name>
    <dbReference type="NCBI Taxonomy" id="1946"/>
    <lineage>
        <taxon>Bacteria</taxon>
        <taxon>Bacillati</taxon>
        <taxon>Actinomycetota</taxon>
        <taxon>Actinomycetes</taxon>
        <taxon>Kitasatosporales</taxon>
        <taxon>Streptomycetaceae</taxon>
        <taxon>Streptomyces</taxon>
    </lineage>
</organism>
<dbReference type="SUPFAM" id="SSF116734">
    <property type="entry name" value="DNA methylase specificity domain"/>
    <property type="match status" value="2"/>
</dbReference>
<evidence type="ECO:0000259" key="4">
    <source>
        <dbReference type="Pfam" id="PF01420"/>
    </source>
</evidence>
<evidence type="ECO:0000256" key="2">
    <source>
        <dbReference type="ARBA" id="ARBA00022747"/>
    </source>
</evidence>
<dbReference type="Gene3D" id="3.90.220.20">
    <property type="entry name" value="DNA methylase specificity domains"/>
    <property type="match status" value="2"/>
</dbReference>
<dbReference type="Pfam" id="PF01420">
    <property type="entry name" value="Methylase_S"/>
    <property type="match status" value="1"/>
</dbReference>
<dbReference type="RefSeq" id="WP_131122954.1">
    <property type="nucleotide sequence ID" value="NZ_SIXH01000063.1"/>
</dbReference>
<dbReference type="EMBL" id="SIXH01000063">
    <property type="protein sequence ID" value="TBO59825.1"/>
    <property type="molecule type" value="Genomic_DNA"/>
</dbReference>
<evidence type="ECO:0000256" key="3">
    <source>
        <dbReference type="ARBA" id="ARBA00023125"/>
    </source>
</evidence>
<dbReference type="CDD" id="cd17516">
    <property type="entry name" value="RMtype1_S_HinAWORF1578P-TRD2-CR2_like"/>
    <property type="match status" value="1"/>
</dbReference>
<evidence type="ECO:0000256" key="1">
    <source>
        <dbReference type="ARBA" id="ARBA00010923"/>
    </source>
</evidence>
<reference evidence="5 6" key="1">
    <citation type="submission" date="2019-02" db="EMBL/GenBank/DDBJ databases">
        <title>Draft Genome Sequence of Streptomyces sp. AM-2504, identified by 16S rRNA comparative analysis as a Streptomyces Kasugaensis strain.</title>
        <authorList>
            <person name="Napolioni V."/>
            <person name="Giuliodori A.M."/>
            <person name="Spurio R."/>
            <person name="Fabbretti A."/>
        </authorList>
    </citation>
    <scope>NUCLEOTIDE SEQUENCE [LARGE SCALE GENOMIC DNA]</scope>
    <source>
        <strain evidence="5 6">AM-2504</strain>
    </source>
</reference>
<evidence type="ECO:0000313" key="6">
    <source>
        <dbReference type="Proteomes" id="UP000292452"/>
    </source>
</evidence>
<dbReference type="InterPro" id="IPR044946">
    <property type="entry name" value="Restrct_endonuc_typeI_TRD_sf"/>
</dbReference>
<accession>A0A4Q9HXT9</accession>
<dbReference type="Proteomes" id="UP000292452">
    <property type="component" value="Unassembled WGS sequence"/>
</dbReference>
<keyword evidence="3" id="KW-0238">DNA-binding</keyword>
<dbReference type="GO" id="GO:0003677">
    <property type="term" value="F:DNA binding"/>
    <property type="evidence" value="ECO:0007669"/>
    <property type="project" value="UniProtKB-KW"/>
</dbReference>
<keyword evidence="2" id="KW-0680">Restriction system</keyword>
<name>A0A4Q9HXT9_STRKA</name>
<protein>
    <recommendedName>
        <fullName evidence="4">Type I restriction modification DNA specificity domain-containing protein</fullName>
    </recommendedName>
</protein>
<dbReference type="GO" id="GO:0009307">
    <property type="term" value="P:DNA restriction-modification system"/>
    <property type="evidence" value="ECO:0007669"/>
    <property type="project" value="UniProtKB-KW"/>
</dbReference>
<evidence type="ECO:0000313" key="5">
    <source>
        <dbReference type="EMBL" id="TBO59825.1"/>
    </source>
</evidence>
<proteinExistence type="inferred from homology"/>
<feature type="domain" description="Type I restriction modification DNA specificity" evidence="4">
    <location>
        <begin position="2"/>
        <end position="173"/>
    </location>
</feature>
<dbReference type="InterPro" id="IPR052021">
    <property type="entry name" value="Type-I_RS_S_subunit"/>
</dbReference>
<keyword evidence="6" id="KW-1185">Reference proteome</keyword>
<comment type="similarity">
    <text evidence="1">Belongs to the type-I restriction system S methylase family.</text>
</comment>
<gene>
    <name evidence="5" type="ORF">EYS09_09980</name>
</gene>
<dbReference type="InterPro" id="IPR000055">
    <property type="entry name" value="Restrct_endonuc_typeI_TRD"/>
</dbReference>